<dbReference type="Proteomes" id="UP000321735">
    <property type="component" value="Chromosome"/>
</dbReference>
<evidence type="ECO:0000313" key="23">
    <source>
        <dbReference type="Proteomes" id="UP000036243"/>
    </source>
</evidence>
<evidence type="ECO:0000313" key="9">
    <source>
        <dbReference type="EMBL" id="KAB2390619.1"/>
    </source>
</evidence>
<dbReference type="Proteomes" id="UP000663613">
    <property type="component" value="Chromosome"/>
</dbReference>
<evidence type="ECO:0000313" key="12">
    <source>
        <dbReference type="EMBL" id="KXX99572.1"/>
    </source>
</evidence>
<evidence type="ECO:0000256" key="7">
    <source>
        <dbReference type="SAM" id="Phobius"/>
    </source>
</evidence>
<dbReference type="Proteomes" id="UP000613452">
    <property type="component" value="Unassembled WGS sequence"/>
</dbReference>
<dbReference type="EMBL" id="QSMZ01000014">
    <property type="protein sequence ID" value="KAA6462738.1"/>
    <property type="molecule type" value="Genomic_DNA"/>
</dbReference>
<dbReference type="EMBL" id="CP031778">
    <property type="protein sequence ID" value="QDZ72467.1"/>
    <property type="molecule type" value="Genomic_DNA"/>
</dbReference>
<comment type="similarity">
    <text evidence="2">Belongs to the UPF0410 family.</text>
</comment>
<dbReference type="Proteomes" id="UP000219743">
    <property type="component" value="Unassembled WGS sequence"/>
</dbReference>
<dbReference type="EMBL" id="WBPP01000037">
    <property type="protein sequence ID" value="KAB2390619.1"/>
    <property type="molecule type" value="Genomic_DNA"/>
</dbReference>
<dbReference type="KEGG" id="bcef:BcrFT9_00865"/>
<evidence type="ECO:0000313" key="17">
    <source>
        <dbReference type="EMBL" id="PFD23100.1"/>
    </source>
</evidence>
<dbReference type="GO" id="GO:0005886">
    <property type="term" value="C:plasma membrane"/>
    <property type="evidence" value="ECO:0007669"/>
    <property type="project" value="UniProtKB-SubCell"/>
</dbReference>
<feature type="transmembrane region" description="Helical" evidence="7">
    <location>
        <begin position="54"/>
        <end position="76"/>
    </location>
</feature>
<reference evidence="16 26" key="5">
    <citation type="submission" date="2017-01" db="EMBL/GenBank/DDBJ databases">
        <title>Bacillus cereus isolates.</title>
        <authorList>
            <person name="Beno S.M."/>
        </authorList>
    </citation>
    <scope>NUCLEOTIDE SEQUENCE [LARGE SCALE GENOMIC DNA]</scope>
    <source>
        <strain evidence="16 26">FSL H8-0485</strain>
    </source>
</reference>
<reference evidence="11 23" key="1">
    <citation type="submission" date="2015-02" db="EMBL/GenBank/DDBJ databases">
        <title>Evolution of B. cereus sensu lato: Distribution, horizontal transfer and duplication of chromosomal virulence genes.</title>
        <authorList>
            <person name="Boehm M.-E."/>
            <person name="Huptas C."/>
            <person name="Krey V.M."/>
            <person name="Scherer S."/>
        </authorList>
    </citation>
    <scope>NUCLEOTIDE SEQUENCE [LARGE SCALE GENOMIC DNA]</scope>
    <source>
        <strain evidence="11 23">#17</strain>
    </source>
</reference>
<dbReference type="GeneID" id="92888091"/>
<evidence type="ECO:0000256" key="3">
    <source>
        <dbReference type="ARBA" id="ARBA00022475"/>
    </source>
</evidence>
<evidence type="ECO:0000313" key="25">
    <source>
        <dbReference type="Proteomes" id="UP000076501"/>
    </source>
</evidence>
<reference evidence="9 32" key="10">
    <citation type="submission" date="2019-10" db="EMBL/GenBank/DDBJ databases">
        <title>Bacillus from the desert of Cuatro Cinegas, Coahuila.</title>
        <authorList>
            <person name="Olmedo-Alvarez G."/>
            <person name="Saldana S."/>
            <person name="Barcelo D."/>
        </authorList>
    </citation>
    <scope>NUCLEOTIDE SEQUENCE [LARGE SCALE GENOMIC DNA]</scope>
    <source>
        <strain evidence="9 32">CH417_13T</strain>
    </source>
</reference>
<reference evidence="14 33" key="12">
    <citation type="submission" date="2020-12" db="EMBL/GenBank/DDBJ databases">
        <title>Genome assembly for a thermostable protease producing Bacillus cereus MAKP1 strain isolated from chicken gut.</title>
        <authorList>
            <person name="Malaviya A."/>
        </authorList>
    </citation>
    <scope>NUCLEOTIDE SEQUENCE [LARGE SCALE GENOMIC DNA]</scope>
    <source>
        <strain evidence="14 33">MAKP1</strain>
    </source>
</reference>
<dbReference type="EMBL" id="MUAJ01000022">
    <property type="protein sequence ID" value="OOR10779.1"/>
    <property type="molecule type" value="Genomic_DNA"/>
</dbReference>
<dbReference type="PATRIC" id="fig|1396.420.peg.1119"/>
<dbReference type="PANTHER" id="PTHR33884">
    <property type="entry name" value="UPF0410 PROTEIN YMGE"/>
    <property type="match status" value="1"/>
</dbReference>
<evidence type="ECO:0000313" key="13">
    <source>
        <dbReference type="EMBL" id="KZD38748.1"/>
    </source>
</evidence>
<dbReference type="InterPro" id="IPR007341">
    <property type="entry name" value="Transgly_assoc"/>
</dbReference>
<gene>
    <name evidence="12" type="ORF">AT274_08015</name>
    <name evidence="10" type="ORF">B4077_0994</name>
    <name evidence="13" type="ORF">B4082_1494</name>
    <name evidence="16" type="ORF">BW897_20695</name>
    <name evidence="17" type="ORF">CN263_08395</name>
    <name evidence="19" type="ORF">CN980_25285</name>
    <name evidence="18" type="ORF">COK98_03050</name>
    <name evidence="20" type="ORF">D0437_04910</name>
    <name evidence="8" type="ORF">DX932_17305</name>
    <name evidence="9" type="ORF">F8172_20785</name>
    <name evidence="15" type="ORF">H7U08_12815</name>
    <name evidence="14" type="ORF">JCR31_23190</name>
    <name evidence="21" type="ORF">JTF64_14465</name>
    <name evidence="11" type="ORF">TQ94_12305</name>
</gene>
<proteinExistence type="inferred from homology"/>
<evidence type="ECO:0000313" key="8">
    <source>
        <dbReference type="EMBL" id="KAA6462738.1"/>
    </source>
</evidence>
<dbReference type="EMBL" id="NVDQ01000007">
    <property type="protein sequence ID" value="PFV11266.1"/>
    <property type="molecule type" value="Genomic_DNA"/>
</dbReference>
<evidence type="ECO:0000313" key="10">
    <source>
        <dbReference type="EMBL" id="KLA32238.1"/>
    </source>
</evidence>
<reference evidence="12 24" key="4">
    <citation type="submission" date="2015-12" db="EMBL/GenBank/DDBJ databases">
        <title>Bacillus cereus Group isolate.</title>
        <authorList>
            <person name="Kovac J."/>
        </authorList>
    </citation>
    <scope>NUCLEOTIDE SEQUENCE [LARGE SCALE GENOMIC DNA]</scope>
    <source>
        <strain evidence="12 24">FSL W8-0275</strain>
    </source>
</reference>
<evidence type="ECO:0000313" key="27">
    <source>
        <dbReference type="Proteomes" id="UP000219743"/>
    </source>
</evidence>
<dbReference type="Proteomes" id="UP000036243">
    <property type="component" value="Unassembled WGS sequence"/>
</dbReference>
<reference evidence="13 25" key="3">
    <citation type="submission" date="2015-09" db="EMBL/GenBank/DDBJ databases">
        <title>Bacillus cereus food isolates.</title>
        <authorList>
            <person name="Boekhorst J."/>
        </authorList>
    </citation>
    <scope>NUCLEOTIDE SEQUENCE [LARGE SCALE GENOMIC DNA]</scope>
    <source>
        <strain evidence="13 25">B4082</strain>
    </source>
</reference>
<evidence type="ECO:0000313" key="16">
    <source>
        <dbReference type="EMBL" id="OOR10779.1"/>
    </source>
</evidence>
<accession>A0A068N4Q8</accession>
<reference evidence="21 34" key="13">
    <citation type="submission" date="2021-02" db="EMBL/GenBank/DDBJ databases">
        <title>Bacillus cereus VKM B-370.</title>
        <authorList>
            <person name="Kazantseva O.A."/>
            <person name="Piligrimova E.G."/>
            <person name="Buzikov R.M."/>
            <person name="Shadrin A.M."/>
        </authorList>
    </citation>
    <scope>NUCLEOTIDE SEQUENCE [LARGE SCALE GENOMIC DNA]</scope>
    <source>
        <strain evidence="21 34">VKM B-370</strain>
    </source>
</reference>
<evidence type="ECO:0000256" key="2">
    <source>
        <dbReference type="ARBA" id="ARBA00011006"/>
    </source>
</evidence>
<sequence length="83" mass="8598">MGLIITCIVGGLIGALAGMITGKDFPLGIVGNVIAGLIGSWVGSALFGHWGPEWGGIFILPALLGAIVFILIVTFFSRMLRKA</sequence>
<dbReference type="RefSeq" id="WP_000522902.1">
    <property type="nucleotide sequence ID" value="NZ_AP022857.1"/>
</dbReference>
<dbReference type="EMBL" id="LCYI01000009">
    <property type="protein sequence ID" value="KLA32238.1"/>
    <property type="molecule type" value="Genomic_DNA"/>
</dbReference>
<organism evidence="9 32">
    <name type="scientific">Bacillus cereus</name>
    <dbReference type="NCBI Taxonomy" id="1396"/>
    <lineage>
        <taxon>Bacteria</taxon>
        <taxon>Bacillati</taxon>
        <taxon>Bacillota</taxon>
        <taxon>Bacilli</taxon>
        <taxon>Bacillales</taxon>
        <taxon>Bacillaceae</taxon>
        <taxon>Bacillus</taxon>
        <taxon>Bacillus cereus group</taxon>
    </lineage>
</organism>
<evidence type="ECO:0000313" key="18">
    <source>
        <dbReference type="EMBL" id="PFV11266.1"/>
    </source>
</evidence>
<dbReference type="Proteomes" id="UP000076501">
    <property type="component" value="Unassembled WGS sequence"/>
</dbReference>
<evidence type="ECO:0000313" key="26">
    <source>
        <dbReference type="Proteomes" id="UP000190906"/>
    </source>
</evidence>
<evidence type="ECO:0000313" key="30">
    <source>
        <dbReference type="Proteomes" id="UP000321735"/>
    </source>
</evidence>
<dbReference type="OMA" id="WIADMIV"/>
<evidence type="ECO:0000313" key="15">
    <source>
        <dbReference type="EMBL" id="MBY0037428.1"/>
    </source>
</evidence>
<evidence type="ECO:0000313" key="32">
    <source>
        <dbReference type="Proteomes" id="UP000475765"/>
    </source>
</evidence>
<evidence type="ECO:0000313" key="20">
    <source>
        <dbReference type="EMBL" id="QDZ72467.1"/>
    </source>
</evidence>
<comment type="subcellular location">
    <subcellularLocation>
        <location evidence="1">Cell membrane</location>
        <topology evidence="1">Multi-pass membrane protein</topology>
    </subcellularLocation>
</comment>
<reference evidence="8 31" key="8">
    <citation type="submission" date="2018-08" db="EMBL/GenBank/DDBJ databases">
        <title>Bacillus phenotypic plasticity.</title>
        <authorList>
            <person name="Hurtado E."/>
        </authorList>
    </citation>
    <scope>NUCLEOTIDE SEQUENCE [LARGE SCALE GENOMIC DNA]</scope>
    <source>
        <strain evidence="8 31">111b</strain>
    </source>
</reference>
<evidence type="ECO:0000313" key="29">
    <source>
        <dbReference type="Proteomes" id="UP000226257"/>
    </source>
</evidence>
<dbReference type="EMBL" id="LJKA01000020">
    <property type="protein sequence ID" value="KZD38748.1"/>
    <property type="molecule type" value="Genomic_DNA"/>
</dbReference>
<keyword evidence="5 7" id="KW-1133">Transmembrane helix</keyword>
<evidence type="ECO:0000313" key="28">
    <source>
        <dbReference type="Proteomes" id="UP000223834"/>
    </source>
</evidence>
<protein>
    <submittedName>
        <fullName evidence="9 11">Membrane protein</fullName>
    </submittedName>
</protein>
<keyword evidence="6 7" id="KW-0472">Membrane</keyword>
<dbReference type="Proteomes" id="UP000223834">
    <property type="component" value="Unassembled WGS sequence"/>
</dbReference>
<dbReference type="Proteomes" id="UP000226257">
    <property type="component" value="Unassembled WGS sequence"/>
</dbReference>
<name>A0A068N4Q8_BACCE</name>
<evidence type="ECO:0000313" key="21">
    <source>
        <dbReference type="EMBL" id="QRY13310.1"/>
    </source>
</evidence>
<dbReference type="EMBL" id="NUIQ01000246">
    <property type="protein sequence ID" value="PGO64447.1"/>
    <property type="molecule type" value="Genomic_DNA"/>
</dbReference>
<reference evidence="20 30" key="9">
    <citation type="journal article" date="2019" name="Ecotoxicol. Environ. Saf.">
        <title>Microbial characterization of heavy metal resistant bacterial strains isolated from an electroplating wastewater treatment plant.</title>
        <authorList>
            <person name="Cai X."/>
            <person name="Zheng X."/>
            <person name="Zhang D."/>
            <person name="Iqbal W."/>
            <person name="Liu C."/>
            <person name="Yang B."/>
            <person name="Zhao X."/>
            <person name="Lu X."/>
            <person name="Mao Y."/>
        </authorList>
    </citation>
    <scope>NUCLEOTIDE SEQUENCE [LARGE SCALE GENOMIC DNA]</scope>
    <source>
        <strain evidence="20 30">Co1-1</strain>
    </source>
</reference>
<reference evidence="10 22" key="2">
    <citation type="submission" date="2015-04" db="EMBL/GenBank/DDBJ databases">
        <title>Draft Genome Sequences of Eight Spore-Forming Food Isolates of Bacillus cereus Genome sequencing.</title>
        <authorList>
            <person name="Krawcyk A.O."/>
            <person name="de Jong A."/>
            <person name="Eijlander R.T."/>
            <person name="Berendsen E.M."/>
            <person name="Holsappel S."/>
            <person name="Wells-Bennik M."/>
            <person name="Kuipers O.P."/>
        </authorList>
    </citation>
    <scope>NUCLEOTIDE SEQUENCE [LARGE SCALE GENOMIC DNA]</scope>
    <source>
        <strain evidence="10 22">B4077</strain>
    </source>
</reference>
<dbReference type="Proteomes" id="UP001197806">
    <property type="component" value="Unassembled WGS sequence"/>
</dbReference>
<reference evidence="28 29" key="7">
    <citation type="submission" date="2017-09" db="EMBL/GenBank/DDBJ databases">
        <title>Large-scale bioinformatics analysis of Bacillus genomes uncovers conserved roles of natural products in bacterial physiology.</title>
        <authorList>
            <consortium name="Agbiome Team Llc"/>
            <person name="Bleich R.M."/>
            <person name="Grubbs K.J."/>
            <person name="Santa Maria K.C."/>
            <person name="Allen S.E."/>
            <person name="Farag S."/>
            <person name="Shank E.A."/>
            <person name="Bowers A."/>
        </authorList>
    </citation>
    <scope>NUCLEOTIDE SEQUENCE [LARGE SCALE GENOMIC DNA]</scope>
    <source>
        <strain evidence="19 28">AFS049141</strain>
        <strain evidence="18 29">AFS060282</strain>
    </source>
</reference>
<feature type="transmembrane region" description="Helical" evidence="7">
    <location>
        <begin position="27"/>
        <end position="47"/>
    </location>
</feature>
<evidence type="ECO:0000256" key="4">
    <source>
        <dbReference type="ARBA" id="ARBA00022692"/>
    </source>
</evidence>
<evidence type="ECO:0000313" key="22">
    <source>
        <dbReference type="Proteomes" id="UP000035214"/>
    </source>
</evidence>
<dbReference type="Proteomes" id="UP000035214">
    <property type="component" value="Unassembled WGS sequence"/>
</dbReference>
<dbReference type="Proteomes" id="UP000190906">
    <property type="component" value="Unassembled WGS sequence"/>
</dbReference>
<dbReference type="Pfam" id="PF04226">
    <property type="entry name" value="Transgly_assoc"/>
    <property type="match status" value="1"/>
</dbReference>
<dbReference type="Proteomes" id="UP000323321">
    <property type="component" value="Unassembled WGS sequence"/>
</dbReference>
<dbReference type="EMBL" id="JYFW01000016">
    <property type="protein sequence ID" value="KMP18497.1"/>
    <property type="molecule type" value="Genomic_DNA"/>
</dbReference>
<evidence type="ECO:0000313" key="11">
    <source>
        <dbReference type="EMBL" id="KMP18497.1"/>
    </source>
</evidence>
<dbReference type="EMBL" id="LOMT01000057">
    <property type="protein sequence ID" value="KXX99572.1"/>
    <property type="molecule type" value="Genomic_DNA"/>
</dbReference>
<keyword evidence="3" id="KW-1003">Cell membrane</keyword>
<dbReference type="EMBL" id="NTRC01000006">
    <property type="protein sequence ID" value="PFD23100.1"/>
    <property type="molecule type" value="Genomic_DNA"/>
</dbReference>
<evidence type="ECO:0000313" key="31">
    <source>
        <dbReference type="Proteomes" id="UP000323321"/>
    </source>
</evidence>
<evidence type="ECO:0000313" key="19">
    <source>
        <dbReference type="EMBL" id="PGO64447.1"/>
    </source>
</evidence>
<evidence type="ECO:0000256" key="5">
    <source>
        <dbReference type="ARBA" id="ARBA00022989"/>
    </source>
</evidence>
<dbReference type="PANTHER" id="PTHR33884:SF3">
    <property type="entry name" value="UPF0410 PROTEIN YMGE"/>
    <property type="match status" value="1"/>
</dbReference>
<dbReference type="EMBL" id="JACLPZ010000010">
    <property type="protein sequence ID" value="MBY0037428.1"/>
    <property type="molecule type" value="Genomic_DNA"/>
</dbReference>
<keyword evidence="4 7" id="KW-0812">Transmembrane</keyword>
<evidence type="ECO:0000313" key="24">
    <source>
        <dbReference type="Proteomes" id="UP000075591"/>
    </source>
</evidence>
<dbReference type="EMBL" id="JAEFBZ010000001">
    <property type="protein sequence ID" value="MBK1610811.1"/>
    <property type="molecule type" value="Genomic_DNA"/>
</dbReference>
<dbReference type="EMBL" id="CP070339">
    <property type="protein sequence ID" value="QRY13310.1"/>
    <property type="molecule type" value="Genomic_DNA"/>
</dbReference>
<evidence type="ECO:0000313" key="33">
    <source>
        <dbReference type="Proteomes" id="UP000613452"/>
    </source>
</evidence>
<reference evidence="15" key="11">
    <citation type="submission" date="2020-08" db="EMBL/GenBank/DDBJ databases">
        <title>Fungal Genomes of the International Space Station.</title>
        <authorList>
            <person name="Seuylemezian A."/>
            <person name="Singh N.K."/>
            <person name="Wood J."/>
            <person name="Venkateswaran K."/>
        </authorList>
    </citation>
    <scope>NUCLEOTIDE SEQUENCE</scope>
    <source>
        <strain evidence="15">I2-B2</strain>
    </source>
</reference>
<evidence type="ECO:0000256" key="1">
    <source>
        <dbReference type="ARBA" id="ARBA00004651"/>
    </source>
</evidence>
<dbReference type="AlphaFoldDB" id="A0A068N4Q8"/>
<dbReference type="Proteomes" id="UP000475765">
    <property type="component" value="Unassembled WGS sequence"/>
</dbReference>
<evidence type="ECO:0000256" key="6">
    <source>
        <dbReference type="ARBA" id="ARBA00023136"/>
    </source>
</evidence>
<evidence type="ECO:0000313" key="34">
    <source>
        <dbReference type="Proteomes" id="UP000663613"/>
    </source>
</evidence>
<dbReference type="Proteomes" id="UP000075591">
    <property type="component" value="Unassembled WGS sequence"/>
</dbReference>
<evidence type="ECO:0000313" key="14">
    <source>
        <dbReference type="EMBL" id="MBK1610811.1"/>
    </source>
</evidence>
<reference evidence="17 27" key="6">
    <citation type="submission" date="2017-09" db="EMBL/GenBank/DDBJ databases">
        <title>Large-scale bioinformatics analysis of Bacillus genomes uncovers conserved roles of natural products in bacterial physiology.</title>
        <authorList>
            <consortium name="Agbiome Team Llc"/>
            <person name="Bleich R.M."/>
            <person name="Kirk G.J."/>
            <person name="Santa Maria K.C."/>
            <person name="Allen S.E."/>
            <person name="Farag S."/>
            <person name="Shank E.A."/>
            <person name="Bowers A."/>
        </authorList>
    </citation>
    <scope>NUCLEOTIDE SEQUENCE [LARGE SCALE GENOMIC DNA]</scope>
    <source>
        <strain evidence="17 27">AFS024404</strain>
    </source>
</reference>